<gene>
    <name evidence="8" type="primary">TCP3</name>
    <name evidence="8" type="ORF">KSP39_PZI019543</name>
</gene>
<dbReference type="Proteomes" id="UP001418222">
    <property type="component" value="Unassembled WGS sequence"/>
</dbReference>
<keyword evidence="3" id="KW-0238">DNA-binding</keyword>
<dbReference type="PANTHER" id="PTHR31072">
    <property type="entry name" value="TRANSCRIPTION FACTOR TCP4-RELATED"/>
    <property type="match status" value="1"/>
</dbReference>
<evidence type="ECO:0000256" key="3">
    <source>
        <dbReference type="ARBA" id="ARBA00023125"/>
    </source>
</evidence>
<evidence type="ECO:0000256" key="5">
    <source>
        <dbReference type="ARBA" id="ARBA00023242"/>
    </source>
</evidence>
<dbReference type="EMBL" id="JBBWWQ010000017">
    <property type="protein sequence ID" value="KAK8923404.1"/>
    <property type="molecule type" value="Genomic_DNA"/>
</dbReference>
<feature type="region of interest" description="Disordered" evidence="6">
    <location>
        <begin position="72"/>
        <end position="92"/>
    </location>
</feature>
<dbReference type="GO" id="GO:0043565">
    <property type="term" value="F:sequence-specific DNA binding"/>
    <property type="evidence" value="ECO:0007669"/>
    <property type="project" value="TreeGrafter"/>
</dbReference>
<reference evidence="8 9" key="1">
    <citation type="journal article" date="2022" name="Nat. Plants">
        <title>Genomes of leafy and leafless Platanthera orchids illuminate the evolution of mycoheterotrophy.</title>
        <authorList>
            <person name="Li M.H."/>
            <person name="Liu K.W."/>
            <person name="Li Z."/>
            <person name="Lu H.C."/>
            <person name="Ye Q.L."/>
            <person name="Zhang D."/>
            <person name="Wang J.Y."/>
            <person name="Li Y.F."/>
            <person name="Zhong Z.M."/>
            <person name="Liu X."/>
            <person name="Yu X."/>
            <person name="Liu D.K."/>
            <person name="Tu X.D."/>
            <person name="Liu B."/>
            <person name="Hao Y."/>
            <person name="Liao X.Y."/>
            <person name="Jiang Y.T."/>
            <person name="Sun W.H."/>
            <person name="Chen J."/>
            <person name="Chen Y.Q."/>
            <person name="Ai Y."/>
            <person name="Zhai J.W."/>
            <person name="Wu S.S."/>
            <person name="Zhou Z."/>
            <person name="Hsiao Y.Y."/>
            <person name="Wu W.L."/>
            <person name="Chen Y.Y."/>
            <person name="Lin Y.F."/>
            <person name="Hsu J.L."/>
            <person name="Li C.Y."/>
            <person name="Wang Z.W."/>
            <person name="Zhao X."/>
            <person name="Zhong W.Y."/>
            <person name="Ma X.K."/>
            <person name="Ma L."/>
            <person name="Huang J."/>
            <person name="Chen G.Z."/>
            <person name="Huang M.Z."/>
            <person name="Huang L."/>
            <person name="Peng D.H."/>
            <person name="Luo Y.B."/>
            <person name="Zou S.Q."/>
            <person name="Chen S.P."/>
            <person name="Lan S."/>
            <person name="Tsai W.C."/>
            <person name="Van de Peer Y."/>
            <person name="Liu Z.J."/>
        </authorList>
    </citation>
    <scope>NUCLEOTIDE SEQUENCE [LARGE SCALE GENOMIC DNA]</scope>
    <source>
        <strain evidence="8">Lor287</strain>
    </source>
</reference>
<evidence type="ECO:0000256" key="1">
    <source>
        <dbReference type="ARBA" id="ARBA00004123"/>
    </source>
</evidence>
<dbReference type="GO" id="GO:0005634">
    <property type="term" value="C:nucleus"/>
    <property type="evidence" value="ECO:0007669"/>
    <property type="project" value="UniProtKB-SubCell"/>
</dbReference>
<dbReference type="GO" id="GO:0003700">
    <property type="term" value="F:DNA-binding transcription factor activity"/>
    <property type="evidence" value="ECO:0007669"/>
    <property type="project" value="InterPro"/>
</dbReference>
<dbReference type="InterPro" id="IPR017887">
    <property type="entry name" value="TF_TCP_subgr"/>
</dbReference>
<comment type="subcellular location">
    <subcellularLocation>
        <location evidence="1">Nucleus</location>
    </subcellularLocation>
</comment>
<accession>A0AAP0B0T0</accession>
<evidence type="ECO:0000259" key="7">
    <source>
        <dbReference type="PROSITE" id="PS51369"/>
    </source>
</evidence>
<dbReference type="AlphaFoldDB" id="A0AAP0B0T0"/>
<evidence type="ECO:0000313" key="9">
    <source>
        <dbReference type="Proteomes" id="UP001418222"/>
    </source>
</evidence>
<feature type="compositionally biased region" description="Pro residues" evidence="6">
    <location>
        <begin position="230"/>
        <end position="239"/>
    </location>
</feature>
<comment type="caution">
    <text evidence="8">The sequence shown here is derived from an EMBL/GenBank/DDBJ whole genome shotgun (WGS) entry which is preliminary data.</text>
</comment>
<keyword evidence="4" id="KW-0804">Transcription</keyword>
<feature type="domain" description="TCP" evidence="7">
    <location>
        <begin position="167"/>
        <end position="225"/>
    </location>
</feature>
<evidence type="ECO:0000313" key="8">
    <source>
        <dbReference type="EMBL" id="KAK8923404.1"/>
    </source>
</evidence>
<feature type="region of interest" description="Disordered" evidence="6">
    <location>
        <begin position="225"/>
        <end position="247"/>
    </location>
</feature>
<name>A0AAP0B0T0_9ASPA</name>
<keyword evidence="9" id="KW-1185">Reference proteome</keyword>
<keyword evidence="5" id="KW-0539">Nucleus</keyword>
<dbReference type="PROSITE" id="PS51369">
    <property type="entry name" value="TCP"/>
    <property type="match status" value="1"/>
</dbReference>
<evidence type="ECO:0000256" key="4">
    <source>
        <dbReference type="ARBA" id="ARBA00023163"/>
    </source>
</evidence>
<keyword evidence="2" id="KW-0805">Transcription regulation</keyword>
<feature type="compositionally biased region" description="Basic and acidic residues" evidence="6">
    <location>
        <begin position="74"/>
        <end position="92"/>
    </location>
</feature>
<organism evidence="8 9">
    <name type="scientific">Platanthera zijinensis</name>
    <dbReference type="NCBI Taxonomy" id="2320716"/>
    <lineage>
        <taxon>Eukaryota</taxon>
        <taxon>Viridiplantae</taxon>
        <taxon>Streptophyta</taxon>
        <taxon>Embryophyta</taxon>
        <taxon>Tracheophyta</taxon>
        <taxon>Spermatophyta</taxon>
        <taxon>Magnoliopsida</taxon>
        <taxon>Liliopsida</taxon>
        <taxon>Asparagales</taxon>
        <taxon>Orchidaceae</taxon>
        <taxon>Orchidoideae</taxon>
        <taxon>Orchideae</taxon>
        <taxon>Orchidinae</taxon>
        <taxon>Platanthera</taxon>
    </lineage>
</organism>
<dbReference type="InterPro" id="IPR005333">
    <property type="entry name" value="Transcription_factor_TCP"/>
</dbReference>
<evidence type="ECO:0000256" key="6">
    <source>
        <dbReference type="SAM" id="MobiDB-lite"/>
    </source>
</evidence>
<protein>
    <submittedName>
        <fullName evidence="8">Transcription factor TCP3</fullName>
    </submittedName>
</protein>
<sequence>MVGAAMISFPIRGHMVNNKAVGGAVPQLFLPDCDGAVGVGWARFVEASQLVCDRARRKRENPVLLRVGSTGKGKVVEEGKKKKKKTESLDPRRIWADQSEGDRGREGEVFHHPLHPYFPCASSSSDYARLSERMVETQRRPRAMRGAAGGEIVEVQGGGHIVRATGRKDRHSKVCTAKGLRDRRVRLSAHTAIQFYDVQDRLGLDRPSKAVDWLIKNAKPSIDQLAQLPPWRPPDPSPAPANAGDHEGQKLHVSTDIGGDYGASAYGYCGSSSLLPPSLDSDSIADTIKSFFPRTASSVTAAASPSYPSALDLLSHGGGGSRSHAEDLRLSLQSFQDPIFSHQQSRAAPAHQALFSAPMNFDAAAAAAWPEPGQRAATWNLAEPSSAEAGGSGGRYLFGLSSQLVQNQFATQWGTLQSSNPPLIRAMADPIALSSAVGHQMHLTAFRSSLTSPMPAYQSAAGDVVGFSGYHMAAARIHGGEEHDGAVGDAPPAASSALHR</sequence>
<dbReference type="Pfam" id="PF03634">
    <property type="entry name" value="TCP"/>
    <property type="match status" value="1"/>
</dbReference>
<dbReference type="PANTHER" id="PTHR31072:SF93">
    <property type="entry name" value="TRANSCRIPTION FACTOR TCP24"/>
    <property type="match status" value="1"/>
</dbReference>
<evidence type="ECO:0000256" key="2">
    <source>
        <dbReference type="ARBA" id="ARBA00023015"/>
    </source>
</evidence>
<feature type="region of interest" description="Disordered" evidence="6">
    <location>
        <begin position="481"/>
        <end position="500"/>
    </location>
</feature>
<proteinExistence type="predicted"/>